<sequence>MSHDYHLSDTWSLFPNGKYDSAACQCSAVPSAVLSLVIMPDIAVPGAFDHVVVSVSGVIHTASPFVLEVSDNENNLLQPAIRGTLNIAHTIHTCNPSVRRLVITSSFAVVLDLDQGFRPTYRYTEADWNPCSYEITQKTSNSSIAYCASRAFAERYLWEWVTENQPNFTVATICPPWIFGPTIDVASKRNESTEVIMNLVNGSQTEVPENDFAAFANVEDVAQAHLRAYVEDLSAHERFIVAGGAVLVSGGMRSVPRGISGTRVKTYIADGSNAARVLGLEYRNLEETLVETVEDLQSKDMV</sequence>
<evidence type="ECO:0000313" key="1">
    <source>
        <dbReference type="EMBL" id="RAH67480.1"/>
    </source>
</evidence>
<gene>
    <name evidence="1" type="ORF">BO66DRAFT_413639</name>
</gene>
<protein>
    <submittedName>
        <fullName evidence="1">NAD(P)-binding protein</fullName>
    </submittedName>
</protein>
<dbReference type="EMBL" id="KZ824974">
    <property type="protein sequence ID" value="RAH67480.1"/>
    <property type="molecule type" value="Genomic_DNA"/>
</dbReference>
<name>A0ACD1H1N6_9EURO</name>
<dbReference type="Proteomes" id="UP000249661">
    <property type="component" value="Unassembled WGS sequence"/>
</dbReference>
<accession>A0ACD1H1N6</accession>
<keyword evidence="2" id="KW-1185">Reference proteome</keyword>
<evidence type="ECO:0000313" key="2">
    <source>
        <dbReference type="Proteomes" id="UP000249661"/>
    </source>
</evidence>
<proteinExistence type="predicted"/>
<organism evidence="1 2">
    <name type="scientific">Aspergillus aculeatinus CBS 121060</name>
    <dbReference type="NCBI Taxonomy" id="1448322"/>
    <lineage>
        <taxon>Eukaryota</taxon>
        <taxon>Fungi</taxon>
        <taxon>Dikarya</taxon>
        <taxon>Ascomycota</taxon>
        <taxon>Pezizomycotina</taxon>
        <taxon>Eurotiomycetes</taxon>
        <taxon>Eurotiomycetidae</taxon>
        <taxon>Eurotiales</taxon>
        <taxon>Aspergillaceae</taxon>
        <taxon>Aspergillus</taxon>
        <taxon>Aspergillus subgen. Circumdati</taxon>
    </lineage>
</organism>
<reference evidence="1" key="1">
    <citation type="submission" date="2018-02" db="EMBL/GenBank/DDBJ databases">
        <title>The genomes of Aspergillus section Nigri reveals drivers in fungal speciation.</title>
        <authorList>
            <consortium name="DOE Joint Genome Institute"/>
            <person name="Vesth T.C."/>
            <person name="Nybo J."/>
            <person name="Theobald S."/>
            <person name="Brandl J."/>
            <person name="Frisvad J.C."/>
            <person name="Nielsen K.F."/>
            <person name="Lyhne E.K."/>
            <person name="Kogle M.E."/>
            <person name="Kuo A."/>
            <person name="Riley R."/>
            <person name="Clum A."/>
            <person name="Nolan M."/>
            <person name="Lipzen A."/>
            <person name="Salamov A."/>
            <person name="Henrissat B."/>
            <person name="Wiebenga A."/>
            <person name="De vries R.P."/>
            <person name="Grigoriev I.V."/>
            <person name="Mortensen U.H."/>
            <person name="Andersen M.R."/>
            <person name="Baker S.E."/>
        </authorList>
    </citation>
    <scope>NUCLEOTIDE SEQUENCE</scope>
    <source>
        <strain evidence="1">CBS 121060</strain>
    </source>
</reference>